<feature type="transmembrane region" description="Helical" evidence="2">
    <location>
        <begin position="131"/>
        <end position="150"/>
    </location>
</feature>
<dbReference type="AlphaFoldDB" id="A0A8H3G428"/>
<accession>A0A8H3G428</accession>
<protein>
    <submittedName>
        <fullName evidence="3">Uncharacterized protein</fullName>
    </submittedName>
</protein>
<evidence type="ECO:0000313" key="3">
    <source>
        <dbReference type="EMBL" id="CAF9936184.1"/>
    </source>
</evidence>
<keyword evidence="2" id="KW-0472">Membrane</keyword>
<evidence type="ECO:0000256" key="2">
    <source>
        <dbReference type="SAM" id="Phobius"/>
    </source>
</evidence>
<dbReference type="Proteomes" id="UP000664521">
    <property type="component" value="Unassembled WGS sequence"/>
</dbReference>
<name>A0A8H3G428_9LECA</name>
<gene>
    <name evidence="3" type="ORF">HETSPECPRED_010045</name>
</gene>
<feature type="transmembrane region" description="Helical" evidence="2">
    <location>
        <begin position="195"/>
        <end position="218"/>
    </location>
</feature>
<feature type="region of interest" description="Disordered" evidence="1">
    <location>
        <begin position="31"/>
        <end position="74"/>
    </location>
</feature>
<feature type="transmembrane region" description="Helical" evidence="2">
    <location>
        <begin position="97"/>
        <end position="119"/>
    </location>
</feature>
<dbReference type="EMBL" id="CAJPDS010000089">
    <property type="protein sequence ID" value="CAF9936184.1"/>
    <property type="molecule type" value="Genomic_DNA"/>
</dbReference>
<reference evidence="3" key="1">
    <citation type="submission" date="2021-03" db="EMBL/GenBank/DDBJ databases">
        <authorList>
            <person name="Tagirdzhanova G."/>
        </authorList>
    </citation>
    <scope>NUCLEOTIDE SEQUENCE</scope>
</reference>
<keyword evidence="2" id="KW-1133">Transmembrane helix</keyword>
<comment type="caution">
    <text evidence="3">The sequence shown here is derived from an EMBL/GenBank/DDBJ whole genome shotgun (WGS) entry which is preliminary data.</text>
</comment>
<keyword evidence="4" id="KW-1185">Reference proteome</keyword>
<keyword evidence="2" id="KW-0812">Transmembrane</keyword>
<evidence type="ECO:0000313" key="4">
    <source>
        <dbReference type="Proteomes" id="UP000664521"/>
    </source>
</evidence>
<organism evidence="3 4">
    <name type="scientific">Heterodermia speciosa</name>
    <dbReference type="NCBI Taxonomy" id="116794"/>
    <lineage>
        <taxon>Eukaryota</taxon>
        <taxon>Fungi</taxon>
        <taxon>Dikarya</taxon>
        <taxon>Ascomycota</taxon>
        <taxon>Pezizomycotina</taxon>
        <taxon>Lecanoromycetes</taxon>
        <taxon>OSLEUM clade</taxon>
        <taxon>Lecanoromycetidae</taxon>
        <taxon>Caliciales</taxon>
        <taxon>Physciaceae</taxon>
        <taxon>Heterodermia</taxon>
    </lineage>
</organism>
<dbReference type="OrthoDB" id="3596604at2759"/>
<sequence>MTLNRVFSFATPDVTSSGVGDMELRRHKAYERIDDRGPDGYTVNNQPSFGPPSVPLGDSDPPANENNPSHTPVAFETDHNRIYNSQEQTRDLLRKQLFRWLGTAFFATLITITFKLYVIKGVLKPTQKTTFNAIITGLSLGLGLNFLEAFKELARLLRWRFLADGHYSVREADLILGLENLINVLKLGWASSRRLWMLLFCATWILLNLSAQVSVALINLTYSLNDGTDWSGTYTIPGTANVSDISCYHRGGDCPKDHADITQATAHANGELATGAECGPYNTTADILSSKEDYTYFCRRTPGQQEFAYRFNEYNPTDEQKTFPHFTNRIITASSGPCMEYSQTNIVLGVTSTA</sequence>
<proteinExistence type="predicted"/>
<evidence type="ECO:0000256" key="1">
    <source>
        <dbReference type="SAM" id="MobiDB-lite"/>
    </source>
</evidence>